<gene>
    <name evidence="1" type="ORF">DZF91_14295</name>
</gene>
<reference evidence="1 2" key="1">
    <citation type="submission" date="2018-08" db="EMBL/GenBank/DDBJ databases">
        <title>Actinomadura jelena sp. nov., a novel Actinomycete isolated from soil in Chad.</title>
        <authorList>
            <person name="Shi L."/>
        </authorList>
    </citation>
    <scope>NUCLEOTIDE SEQUENCE [LARGE SCALE GENOMIC DNA]</scope>
    <source>
        <strain evidence="1 2">NEAU-G17</strain>
    </source>
</reference>
<dbReference type="OrthoDB" id="3483344at2"/>
<protein>
    <submittedName>
        <fullName evidence="1">Uncharacterized protein</fullName>
    </submittedName>
</protein>
<evidence type="ECO:0000313" key="1">
    <source>
        <dbReference type="EMBL" id="RFU40974.1"/>
    </source>
</evidence>
<sequence length="82" mass="9219">MPALADHRSETRDVLTQRLTVEFVIFLLEDVARCVADVQARMTHLGLSPSDELVERMAREQLLSRVKSMPPSGSVTPWAREA</sequence>
<organism evidence="1 2">
    <name type="scientific">Actinomadura logoneensis</name>
    <dbReference type="NCBI Taxonomy" id="2293572"/>
    <lineage>
        <taxon>Bacteria</taxon>
        <taxon>Bacillati</taxon>
        <taxon>Actinomycetota</taxon>
        <taxon>Actinomycetes</taxon>
        <taxon>Streptosporangiales</taxon>
        <taxon>Thermomonosporaceae</taxon>
        <taxon>Actinomadura</taxon>
    </lineage>
</organism>
<comment type="caution">
    <text evidence="1">The sequence shown here is derived from an EMBL/GenBank/DDBJ whole genome shotgun (WGS) entry which is preliminary data.</text>
</comment>
<keyword evidence="2" id="KW-1185">Reference proteome</keyword>
<dbReference type="AlphaFoldDB" id="A0A372JMG1"/>
<dbReference type="Proteomes" id="UP000261811">
    <property type="component" value="Unassembled WGS sequence"/>
</dbReference>
<dbReference type="RefSeq" id="WP_117357958.1">
    <property type="nucleotide sequence ID" value="NZ_QURH01000245.1"/>
</dbReference>
<name>A0A372JMG1_9ACTN</name>
<dbReference type="EMBL" id="QURH01000245">
    <property type="protein sequence ID" value="RFU40974.1"/>
    <property type="molecule type" value="Genomic_DNA"/>
</dbReference>
<evidence type="ECO:0000313" key="2">
    <source>
        <dbReference type="Proteomes" id="UP000261811"/>
    </source>
</evidence>
<accession>A0A372JMG1</accession>
<proteinExistence type="predicted"/>